<dbReference type="InterPro" id="IPR036291">
    <property type="entry name" value="NAD(P)-bd_dom_sf"/>
</dbReference>
<evidence type="ECO:0000259" key="1">
    <source>
        <dbReference type="Pfam" id="PF13380"/>
    </source>
</evidence>
<dbReference type="SUPFAM" id="SSF51735">
    <property type="entry name" value="NAD(P)-binding Rossmann-fold domains"/>
    <property type="match status" value="1"/>
</dbReference>
<dbReference type="OrthoDB" id="5138418at2759"/>
<keyword evidence="3" id="KW-1185">Reference proteome</keyword>
<comment type="caution">
    <text evidence="2">The sequence shown here is derived from an EMBL/GenBank/DDBJ whole genome shotgun (WGS) entry which is preliminary data.</text>
</comment>
<dbReference type="Gene3D" id="3.40.50.720">
    <property type="entry name" value="NAD(P)-binding Rossmann-like Domain"/>
    <property type="match status" value="1"/>
</dbReference>
<dbReference type="PANTHER" id="PTHR33303">
    <property type="entry name" value="CYTOPLASMIC PROTEIN-RELATED"/>
    <property type="match status" value="1"/>
</dbReference>
<name>A0A2T9ZL88_9FUNG</name>
<dbReference type="Pfam" id="PF13380">
    <property type="entry name" value="CoA_binding_2"/>
    <property type="match status" value="1"/>
</dbReference>
<dbReference type="PANTHER" id="PTHR33303:SF2">
    <property type="entry name" value="COA-BINDING DOMAIN-CONTAINING PROTEIN"/>
    <property type="match status" value="1"/>
</dbReference>
<dbReference type="STRING" id="133381.A0A2T9ZL88"/>
<organism evidence="2 3">
    <name type="scientific">Smittium megazygosporum</name>
    <dbReference type="NCBI Taxonomy" id="133381"/>
    <lineage>
        <taxon>Eukaryota</taxon>
        <taxon>Fungi</taxon>
        <taxon>Fungi incertae sedis</taxon>
        <taxon>Zoopagomycota</taxon>
        <taxon>Kickxellomycotina</taxon>
        <taxon>Harpellomycetes</taxon>
        <taxon>Harpellales</taxon>
        <taxon>Legeriomycetaceae</taxon>
        <taxon>Smittium</taxon>
    </lineage>
</organism>
<dbReference type="EMBL" id="MBFS01000012">
    <property type="protein sequence ID" value="PVV05345.1"/>
    <property type="molecule type" value="Genomic_DNA"/>
</dbReference>
<protein>
    <recommendedName>
        <fullName evidence="1">CoA-binding domain-containing protein</fullName>
    </recommendedName>
</protein>
<dbReference type="InterPro" id="IPR003781">
    <property type="entry name" value="CoA-bd"/>
</dbReference>
<accession>A0A2T9ZL88</accession>
<evidence type="ECO:0000313" key="2">
    <source>
        <dbReference type="EMBL" id="PVV05345.1"/>
    </source>
</evidence>
<dbReference type="AlphaFoldDB" id="A0A2T9ZL88"/>
<sequence>MPNLQKAFASQKIFGVVGASSDPSKFGNIRGEVIENIESCKSVQEFVNIAKQKYNLDSSKVAISIVTPPRITENTIETASALGIKYFWLQPGSEPADFQDLATKFNVNIIGGGPCVLVSSAI</sequence>
<proteinExistence type="predicted"/>
<evidence type="ECO:0000313" key="3">
    <source>
        <dbReference type="Proteomes" id="UP000245609"/>
    </source>
</evidence>
<dbReference type="Proteomes" id="UP000245609">
    <property type="component" value="Unassembled WGS sequence"/>
</dbReference>
<reference evidence="2 3" key="1">
    <citation type="journal article" date="2018" name="MBio">
        <title>Comparative Genomics Reveals the Core Gene Toolbox for the Fungus-Insect Symbiosis.</title>
        <authorList>
            <person name="Wang Y."/>
            <person name="Stata M."/>
            <person name="Wang W."/>
            <person name="Stajich J.E."/>
            <person name="White M.M."/>
            <person name="Moncalvo J.M."/>
        </authorList>
    </citation>
    <scope>NUCLEOTIDE SEQUENCE [LARGE SCALE GENOMIC DNA]</scope>
    <source>
        <strain evidence="2 3">SC-DP-2</strain>
    </source>
</reference>
<feature type="domain" description="CoA-binding" evidence="1">
    <location>
        <begin position="15"/>
        <end position="118"/>
    </location>
</feature>
<gene>
    <name evidence="2" type="ORF">BB560_000125</name>
</gene>